<proteinExistence type="predicted"/>
<name>A0A1I7KGQ6_9GAMM</name>
<dbReference type="EMBL" id="FPBP01000020">
    <property type="protein sequence ID" value="SFU96609.1"/>
    <property type="molecule type" value="Genomic_DNA"/>
</dbReference>
<evidence type="ECO:0000313" key="2">
    <source>
        <dbReference type="Proteomes" id="UP000198693"/>
    </source>
</evidence>
<reference evidence="2" key="1">
    <citation type="submission" date="2016-10" db="EMBL/GenBank/DDBJ databases">
        <authorList>
            <person name="Varghese N."/>
            <person name="Submissions S."/>
        </authorList>
    </citation>
    <scope>NUCLEOTIDE SEQUENCE [LARGE SCALE GENOMIC DNA]</scope>
    <source>
        <strain evidence="2">CGMCC 1.6981</strain>
    </source>
</reference>
<organism evidence="1 2">
    <name type="scientific">Halomonas korlensis</name>
    <dbReference type="NCBI Taxonomy" id="463301"/>
    <lineage>
        <taxon>Bacteria</taxon>
        <taxon>Pseudomonadati</taxon>
        <taxon>Pseudomonadota</taxon>
        <taxon>Gammaproteobacteria</taxon>
        <taxon>Oceanospirillales</taxon>
        <taxon>Halomonadaceae</taxon>
        <taxon>Halomonas</taxon>
    </lineage>
</organism>
<accession>A0A1I7KGQ6</accession>
<dbReference type="Proteomes" id="UP000198693">
    <property type="component" value="Unassembled WGS sequence"/>
</dbReference>
<protein>
    <submittedName>
        <fullName evidence="1">Uncharacterized protein</fullName>
    </submittedName>
</protein>
<gene>
    <name evidence="1" type="ORF">SAMN04487955_12011</name>
</gene>
<keyword evidence="2" id="KW-1185">Reference proteome</keyword>
<sequence length="194" mass="21515">MAIALISRKVSRMRFSKIYHAHISKLLFLIHVAEWRQIRRHCCCSEAVRLSLRRGPTRTKGQPLSCYVISACNEGPLVAECGCIYVLCGLASLTPNGGSEQMGILCPRITFILFGCCIGCQAPEQPSFFPQGILSVSIGTDRATKWLVPKCVPGLGQWSIIRNEYSVFGFQVGHRMGTVWAHARKRAYDTVVSP</sequence>
<dbReference type="AlphaFoldDB" id="A0A1I7KGQ6"/>
<evidence type="ECO:0000313" key="1">
    <source>
        <dbReference type="EMBL" id="SFU96609.1"/>
    </source>
</evidence>